<reference evidence="2 3" key="1">
    <citation type="submission" date="2020-11" db="EMBL/GenBank/DDBJ databases">
        <title>Enhanced detection system for hospital associated transmission using whole genome sequencing surveillance.</title>
        <authorList>
            <person name="Harrison L.H."/>
            <person name="Van Tyne D."/>
            <person name="Marsh J.W."/>
            <person name="Griffith M.P."/>
            <person name="Snyder D.J."/>
            <person name="Cooper V.S."/>
            <person name="Mustapha M."/>
        </authorList>
    </citation>
    <scope>NUCLEOTIDE SEQUENCE [LARGE SCALE GENOMIC DNA]</scope>
    <source>
        <strain evidence="2 3">SER00227</strain>
    </source>
</reference>
<evidence type="ECO:0000313" key="3">
    <source>
        <dbReference type="Proteomes" id="UP000635335"/>
    </source>
</evidence>
<accession>A0ABS0LVH6</accession>
<organism evidence="2 3">
    <name type="scientific">Serratia surfactantfaciens</name>
    <dbReference type="NCBI Taxonomy" id="2741499"/>
    <lineage>
        <taxon>Bacteria</taxon>
        <taxon>Pseudomonadati</taxon>
        <taxon>Pseudomonadota</taxon>
        <taxon>Gammaproteobacteria</taxon>
        <taxon>Enterobacterales</taxon>
        <taxon>Yersiniaceae</taxon>
        <taxon>Serratia</taxon>
    </lineage>
</organism>
<dbReference type="RefSeq" id="WP_197667144.1">
    <property type="nucleotide sequence ID" value="NZ_JADUMB010000001.1"/>
</dbReference>
<name>A0ABS0LVH6_9GAMM</name>
<evidence type="ECO:0000313" key="2">
    <source>
        <dbReference type="EMBL" id="MBH1918629.1"/>
    </source>
</evidence>
<dbReference type="EMBL" id="JADUMB010000001">
    <property type="protein sequence ID" value="MBH1918629.1"/>
    <property type="molecule type" value="Genomic_DNA"/>
</dbReference>
<dbReference type="Proteomes" id="UP000635335">
    <property type="component" value="Unassembled WGS sequence"/>
</dbReference>
<evidence type="ECO:0000256" key="1">
    <source>
        <dbReference type="SAM" id="Phobius"/>
    </source>
</evidence>
<feature type="transmembrane region" description="Helical" evidence="1">
    <location>
        <begin position="14"/>
        <end position="34"/>
    </location>
</feature>
<proteinExistence type="predicted"/>
<sequence>MSSYISELINDKTIIGACIGATFSLIGALVAYFLNLRLERIKLIKDKKESLFNYNQSLLIIIAEINSYDRRFSSDISSLAKSLENKKNEAKSNIKLMTNLYFKRLDKEFSTAFFEIDSIFEYVKLNRNPGIEAFSSAIGKLTNLSDKILKI</sequence>
<gene>
    <name evidence="2" type="ORF">I5U16_00465</name>
</gene>
<keyword evidence="1" id="KW-1133">Transmembrane helix</keyword>
<protein>
    <submittedName>
        <fullName evidence="2">Uncharacterized protein</fullName>
    </submittedName>
</protein>
<keyword evidence="1" id="KW-0472">Membrane</keyword>
<keyword evidence="3" id="KW-1185">Reference proteome</keyword>
<comment type="caution">
    <text evidence="2">The sequence shown here is derived from an EMBL/GenBank/DDBJ whole genome shotgun (WGS) entry which is preliminary data.</text>
</comment>
<keyword evidence="1" id="KW-0812">Transmembrane</keyword>